<evidence type="ECO:0008006" key="3">
    <source>
        <dbReference type="Google" id="ProtNLM"/>
    </source>
</evidence>
<name>A0A0M4TDJ8_9GAMM</name>
<sequence length="200" mass="21468">MGNHHVLNSQGVDISNQDTWQALTTAELPDGVALTELSLSELLHKQDKPDILIPLTDLLKPTGELASGLLQQVYALLTEHSSRLGLWMTSNTDTDVLVGLRDFLLTQALIVIHVPAFADGRGFSFAQTLRQLGYKGEIRMAGAFGRDQIAYLLRVGADSFVLSEHDVQSGVEGGISQAFTALASAYDGQDATALPMFSGA</sequence>
<dbReference type="Pfam" id="PF06073">
    <property type="entry name" value="DUF934"/>
    <property type="match status" value="1"/>
</dbReference>
<dbReference type="KEGG" id="pur:AOC03_01750"/>
<accession>A0A0M4TDJ8</accession>
<keyword evidence="2" id="KW-1185">Reference proteome</keyword>
<dbReference type="OrthoDB" id="9800421at2"/>
<proteinExistence type="predicted"/>
<dbReference type="InterPro" id="IPR008318">
    <property type="entry name" value="UCP030820"/>
</dbReference>
<protein>
    <recommendedName>
        <fullName evidence="3">Oxidoreductase</fullName>
    </recommendedName>
</protein>
<dbReference type="Proteomes" id="UP000059847">
    <property type="component" value="Chromosome"/>
</dbReference>
<organism evidence="1 2">
    <name type="scientific">Psychrobacter urativorans</name>
    <dbReference type="NCBI Taxonomy" id="45610"/>
    <lineage>
        <taxon>Bacteria</taxon>
        <taxon>Pseudomonadati</taxon>
        <taxon>Pseudomonadota</taxon>
        <taxon>Gammaproteobacteria</taxon>
        <taxon>Moraxellales</taxon>
        <taxon>Moraxellaceae</taxon>
        <taxon>Psychrobacter</taxon>
    </lineage>
</organism>
<dbReference type="AlphaFoldDB" id="A0A0M4TDJ8"/>
<dbReference type="STRING" id="45610.AOC03_01750"/>
<evidence type="ECO:0000313" key="1">
    <source>
        <dbReference type="EMBL" id="ALF58929.1"/>
    </source>
</evidence>
<dbReference type="EMBL" id="CP012678">
    <property type="protein sequence ID" value="ALF58929.1"/>
    <property type="molecule type" value="Genomic_DNA"/>
</dbReference>
<evidence type="ECO:0000313" key="2">
    <source>
        <dbReference type="Proteomes" id="UP000059847"/>
    </source>
</evidence>
<dbReference type="RefSeq" id="WP_062533325.1">
    <property type="nucleotide sequence ID" value="NZ_CP012678.1"/>
</dbReference>
<gene>
    <name evidence="1" type="ORF">AOC03_01750</name>
</gene>
<reference evidence="1 2" key="1">
    <citation type="submission" date="2015-09" db="EMBL/GenBank/DDBJ databases">
        <title>Complete genome of Psychrobacter urativorans R10.10B.</title>
        <authorList>
            <person name="See-Too W.S."/>
            <person name="Chan K.G."/>
        </authorList>
    </citation>
    <scope>NUCLEOTIDE SEQUENCE [LARGE SCALE GENOMIC DNA]</scope>
    <source>
        <strain evidence="1 2">R10.10B</strain>
    </source>
</reference>